<dbReference type="Proteomes" id="UP000278036">
    <property type="component" value="Unassembled WGS sequence"/>
</dbReference>
<evidence type="ECO:0000256" key="1">
    <source>
        <dbReference type="ARBA" id="ARBA00006987"/>
    </source>
</evidence>
<name>A0A3A9JH32_9PROT</name>
<evidence type="ECO:0000313" key="2">
    <source>
        <dbReference type="EMBL" id="RKK04651.1"/>
    </source>
</evidence>
<dbReference type="InParanoid" id="A0A3A9JH32"/>
<proteinExistence type="inferred from homology"/>
<gene>
    <name evidence="2" type="ORF">D6Z83_08430</name>
    <name evidence="3" type="ORF">EBE87_20845</name>
</gene>
<organism evidence="2 5">
    <name type="scientific">Teichococcus wenyumeiae</name>
    <dbReference type="NCBI Taxonomy" id="2478470"/>
    <lineage>
        <taxon>Bacteria</taxon>
        <taxon>Pseudomonadati</taxon>
        <taxon>Pseudomonadota</taxon>
        <taxon>Alphaproteobacteria</taxon>
        <taxon>Acetobacterales</taxon>
        <taxon>Roseomonadaceae</taxon>
        <taxon>Roseomonas</taxon>
    </lineage>
</organism>
<sequence>MLVGVSAMRWAVSGFMAPVKHIGTGPQCGRAAGAAIQDCIFVEEDAIQGKTPTRGSRAMISRRHLTLSAAFAFAGSKAWAQGVYPDRPVKAVVGYPPGGGVDIVARLLGEPMRAKLGQPVIVENRPGASAMIGAQAVAKAPADGYTILFAAAGEIAVNPSLYSDRITYDAARELTPVALCGTVPCVVVVPVSLPVRTPAELIAYARAKKGELSFSSSGIGNPQHLAGELMNHMAGTDVLHVPYRGSAPAVTDVASGRVTMSFSSLGAALPLIESGKIRAVAVTSRERMPQLPDVMPLREAPGLENYELINWFGAFAPGGTPAPVLERLAGAADAALADPTLAAKLMEQGIIPRRLAPEAFRTFVREETQKFAAIIRDARITPEG</sequence>
<protein>
    <submittedName>
        <fullName evidence="2">Tripartite tricarboxylate transporter substrate binding protein</fullName>
    </submittedName>
</protein>
<dbReference type="PANTHER" id="PTHR42928:SF5">
    <property type="entry name" value="BLR1237 PROTEIN"/>
    <property type="match status" value="1"/>
</dbReference>
<evidence type="ECO:0000313" key="3">
    <source>
        <dbReference type="EMBL" id="RMI19317.1"/>
    </source>
</evidence>
<accession>A0A3A9JH32</accession>
<dbReference type="Proteomes" id="UP000274097">
    <property type="component" value="Unassembled WGS sequence"/>
</dbReference>
<comment type="caution">
    <text evidence="2">The sequence shown here is derived from an EMBL/GenBank/DDBJ whole genome shotgun (WGS) entry which is preliminary data.</text>
</comment>
<dbReference type="Pfam" id="PF03401">
    <property type="entry name" value="TctC"/>
    <property type="match status" value="1"/>
</dbReference>
<reference evidence="2 5" key="1">
    <citation type="submission" date="2018-09" db="EMBL/GenBank/DDBJ databases">
        <title>Roseomonas sp. nov., isolated from feces of Tibetan antelopes in the Qinghai-Tibet plateau, China.</title>
        <authorList>
            <person name="Tian Z."/>
        </authorList>
    </citation>
    <scope>NUCLEOTIDE SEQUENCE [LARGE SCALE GENOMIC DNA]</scope>
    <source>
        <strain evidence="3 4">Z23</strain>
        <strain evidence="2 5">Z24</strain>
    </source>
</reference>
<dbReference type="CDD" id="cd13578">
    <property type="entry name" value="PBP2_Bug27"/>
    <property type="match status" value="1"/>
</dbReference>
<dbReference type="Gene3D" id="3.40.190.150">
    <property type="entry name" value="Bordetella uptake gene, domain 1"/>
    <property type="match status" value="1"/>
</dbReference>
<dbReference type="InterPro" id="IPR005064">
    <property type="entry name" value="BUG"/>
</dbReference>
<dbReference type="EMBL" id="RFLX01000021">
    <property type="protein sequence ID" value="RMI19317.1"/>
    <property type="molecule type" value="Genomic_DNA"/>
</dbReference>
<dbReference type="AlphaFoldDB" id="A0A3A9JH32"/>
<dbReference type="Gene3D" id="3.40.190.10">
    <property type="entry name" value="Periplasmic binding protein-like II"/>
    <property type="match status" value="1"/>
</dbReference>
<dbReference type="PANTHER" id="PTHR42928">
    <property type="entry name" value="TRICARBOXYLATE-BINDING PROTEIN"/>
    <property type="match status" value="1"/>
</dbReference>
<evidence type="ECO:0000313" key="5">
    <source>
        <dbReference type="Proteomes" id="UP000278036"/>
    </source>
</evidence>
<dbReference type="InterPro" id="IPR042100">
    <property type="entry name" value="Bug_dom1"/>
</dbReference>
<evidence type="ECO:0000313" key="4">
    <source>
        <dbReference type="Proteomes" id="UP000274097"/>
    </source>
</evidence>
<keyword evidence="4" id="KW-1185">Reference proteome</keyword>
<dbReference type="SUPFAM" id="SSF53850">
    <property type="entry name" value="Periplasmic binding protein-like II"/>
    <property type="match status" value="1"/>
</dbReference>
<dbReference type="EMBL" id="RAQU01000037">
    <property type="protein sequence ID" value="RKK04651.1"/>
    <property type="molecule type" value="Genomic_DNA"/>
</dbReference>
<comment type="similarity">
    <text evidence="1">Belongs to the UPF0065 (bug) family.</text>
</comment>